<reference evidence="1 2" key="1">
    <citation type="journal article" date="2004" name="Nat. Biotechnol.">
        <title>The genome sequence of the anaerobic, sulfate-reducing bacterium Desulfovibrio vulgaris Hildenborough.</title>
        <authorList>
            <person name="Heidelberg J.F."/>
            <person name="Seshadri R."/>
            <person name="Haveman S.A."/>
            <person name="Hemme C.L."/>
            <person name="Paulsen I.T."/>
            <person name="Kolonay J.F."/>
            <person name="Eisen J.A."/>
            <person name="Ward N."/>
            <person name="Methe B."/>
            <person name="Brinkac L.M."/>
            <person name="Daugherty S.C."/>
            <person name="Deboy R.T."/>
            <person name="Dodson R.J."/>
            <person name="Durkin A.S."/>
            <person name="Madupu R."/>
            <person name="Nelson W.C."/>
            <person name="Sullivan S.A."/>
            <person name="Fouts D."/>
            <person name="Haft D.H."/>
            <person name="Selengut J."/>
            <person name="Peterson J.D."/>
            <person name="Davidsen T.M."/>
            <person name="Zafar N."/>
            <person name="Zhou L."/>
            <person name="Radune D."/>
            <person name="Dimitrov G."/>
            <person name="Hance M."/>
            <person name="Tran K."/>
            <person name="Khouri H."/>
            <person name="Gill J."/>
            <person name="Utterback T.R."/>
            <person name="Feldblyum T.V."/>
            <person name="Wall J.D."/>
            <person name="Voordouw G."/>
            <person name="Fraser C.M."/>
        </authorList>
    </citation>
    <scope>NUCLEOTIDE SEQUENCE [LARGE SCALE GENOMIC DNA]</scope>
    <source>
        <strain evidence="2">ATCC 29579 / DSM 644 / NCIMB 8303 / VKM B-1760 / Hildenborough</strain>
    </source>
</reference>
<keyword evidence="2" id="KW-1185">Reference proteome</keyword>
<proteinExistence type="predicted"/>
<dbReference type="AlphaFoldDB" id="Q72BC5"/>
<protein>
    <recommendedName>
        <fullName evidence="3">Transposase</fullName>
    </recommendedName>
</protein>
<sequence length="45" mass="4968">MTQAKESIVMRMSRFTEEKIIGILKQAEAGMPFQAAWCAVSAPLP</sequence>
<dbReference type="EMBL" id="AE017285">
    <property type="protein sequence ID" value="AAS96188.1"/>
    <property type="molecule type" value="Genomic_DNA"/>
</dbReference>
<dbReference type="Proteomes" id="UP000002194">
    <property type="component" value="Chromosome"/>
</dbReference>
<name>Q72BC5_NITV2</name>
<accession>Q72BC5</accession>
<gene>
    <name evidence="1" type="ordered locus">DVU_1711</name>
</gene>
<dbReference type="HOGENOM" id="CLU_3199017_0_0_7"/>
<dbReference type="STRING" id="882.DVU_1711"/>
<evidence type="ECO:0000313" key="1">
    <source>
        <dbReference type="EMBL" id="AAS96188.1"/>
    </source>
</evidence>
<evidence type="ECO:0000313" key="2">
    <source>
        <dbReference type="Proteomes" id="UP000002194"/>
    </source>
</evidence>
<evidence type="ECO:0008006" key="3">
    <source>
        <dbReference type="Google" id="ProtNLM"/>
    </source>
</evidence>
<dbReference type="PaxDb" id="882-DVU_1711"/>
<dbReference type="KEGG" id="dvu:DVU_1711"/>
<organism evidence="1 2">
    <name type="scientific">Nitratidesulfovibrio vulgaris (strain ATCC 29579 / DSM 644 / CCUG 34227 / NCIMB 8303 / VKM B-1760 / Hildenborough)</name>
    <name type="common">Desulfovibrio vulgaris</name>
    <dbReference type="NCBI Taxonomy" id="882"/>
    <lineage>
        <taxon>Bacteria</taxon>
        <taxon>Pseudomonadati</taxon>
        <taxon>Thermodesulfobacteriota</taxon>
        <taxon>Desulfovibrionia</taxon>
        <taxon>Desulfovibrionales</taxon>
        <taxon>Desulfovibrionaceae</taxon>
        <taxon>Nitratidesulfovibrio</taxon>
    </lineage>
</organism>
<dbReference type="EnsemblBacteria" id="AAS96188">
    <property type="protein sequence ID" value="AAS96188"/>
    <property type="gene ID" value="DVU_1711"/>
</dbReference>